<dbReference type="GO" id="GO:0032259">
    <property type="term" value="P:methylation"/>
    <property type="evidence" value="ECO:0007669"/>
    <property type="project" value="UniProtKB-KW"/>
</dbReference>
<proteinExistence type="inferred from homology"/>
<evidence type="ECO:0000256" key="1">
    <source>
        <dbReference type="ARBA" id="ARBA00007228"/>
    </source>
</evidence>
<dbReference type="GO" id="GO:0005829">
    <property type="term" value="C:cytosol"/>
    <property type="evidence" value="ECO:0007669"/>
    <property type="project" value="TreeGrafter"/>
</dbReference>
<dbReference type="GO" id="GO:0006396">
    <property type="term" value="P:RNA processing"/>
    <property type="evidence" value="ECO:0007669"/>
    <property type="project" value="InterPro"/>
</dbReference>
<dbReference type="InterPro" id="IPR029028">
    <property type="entry name" value="Alpha/beta_knot_MTases"/>
</dbReference>
<dbReference type="InterPro" id="IPR004441">
    <property type="entry name" value="rRNA_MeTrfase_TrmH"/>
</dbReference>
<dbReference type="SMART" id="SM00967">
    <property type="entry name" value="SpoU_sub_bind"/>
    <property type="match status" value="1"/>
</dbReference>
<dbReference type="InterPro" id="IPR013123">
    <property type="entry name" value="SpoU_subst-bd"/>
</dbReference>
<feature type="domain" description="RNA 2-O ribose methyltransferase substrate binding" evidence="5">
    <location>
        <begin position="27"/>
        <end position="102"/>
    </location>
</feature>
<evidence type="ECO:0000256" key="2">
    <source>
        <dbReference type="ARBA" id="ARBA00022603"/>
    </source>
</evidence>
<dbReference type="PANTHER" id="PTHR46429">
    <property type="entry name" value="23S RRNA (GUANOSINE-2'-O-)-METHYLTRANSFERASE RLMB"/>
    <property type="match status" value="1"/>
</dbReference>
<comment type="caution">
    <text evidence="6">The sequence shown here is derived from an EMBL/GenBank/DDBJ whole genome shotgun (WGS) entry which is preliminary data.</text>
</comment>
<keyword evidence="3" id="KW-0808">Transferase</keyword>
<dbReference type="EMBL" id="VGJX01000761">
    <property type="protein sequence ID" value="MBM3275876.1"/>
    <property type="molecule type" value="Genomic_DNA"/>
</dbReference>
<evidence type="ECO:0000259" key="5">
    <source>
        <dbReference type="SMART" id="SM00967"/>
    </source>
</evidence>
<feature type="region of interest" description="Disordered" evidence="4">
    <location>
        <begin position="1"/>
        <end position="25"/>
    </location>
</feature>
<dbReference type="AlphaFoldDB" id="A0A937X4F9"/>
<dbReference type="Proteomes" id="UP000703893">
    <property type="component" value="Unassembled WGS sequence"/>
</dbReference>
<name>A0A937X4F9_9BACT</name>
<dbReference type="Pfam" id="PF08032">
    <property type="entry name" value="SpoU_sub_bind"/>
    <property type="match status" value="1"/>
</dbReference>
<accession>A0A937X4F9</accession>
<reference evidence="6 7" key="1">
    <citation type="submission" date="2019-03" db="EMBL/GenBank/DDBJ databases">
        <title>Lake Tanganyika Metagenome-Assembled Genomes (MAGs).</title>
        <authorList>
            <person name="Tran P."/>
        </authorList>
    </citation>
    <scope>NUCLEOTIDE SEQUENCE [LARGE SCALE GENOMIC DNA]</scope>
    <source>
        <strain evidence="6">K_DeepCast_65m_m2_236</strain>
    </source>
</reference>
<dbReference type="InterPro" id="IPR029064">
    <property type="entry name" value="Ribosomal_eL30-like_sf"/>
</dbReference>
<dbReference type="NCBIfam" id="TIGR00186">
    <property type="entry name" value="rRNA_methyl_3"/>
    <property type="match status" value="1"/>
</dbReference>
<dbReference type="PANTHER" id="PTHR46429:SF1">
    <property type="entry name" value="23S RRNA (GUANOSINE-2'-O-)-METHYLTRANSFERASE RLMB"/>
    <property type="match status" value="1"/>
</dbReference>
<dbReference type="SUPFAM" id="SSF55315">
    <property type="entry name" value="L30e-like"/>
    <property type="match status" value="1"/>
</dbReference>
<dbReference type="CDD" id="cd18103">
    <property type="entry name" value="SpoU-like_RlmB"/>
    <property type="match status" value="1"/>
</dbReference>
<dbReference type="InterPro" id="IPR001537">
    <property type="entry name" value="SpoU_MeTrfase"/>
</dbReference>
<sequence length="268" mass="28142">MGAGREDDQLAAQREQTEESGEPESEIVWGRHAVLEALQGERDVNKVWILRGLEDQGLAGRIRRMAREKNAIVQEVERAKLNALAPASHQGVVASLSAASYADFDALIEEARGAQLPLLLILDGLEDPHNLGALIRTAGAAGAQGVVIPRRRAVGLTGTVAKAAAGALEHVPVARTTNLAQALDALKKAGFWVVGAHQDAQKLAYDVDLTGPLAIVVGAEGPGLSRLTLEKCDLLVKFPISGAVPSLNASVAGGLLLFEVVRQRAATS</sequence>
<protein>
    <submittedName>
        <fullName evidence="6">23S rRNA (Guanosine(2251)-2'-O)-methyltransferase RlmB</fullName>
    </submittedName>
</protein>
<dbReference type="Pfam" id="PF00588">
    <property type="entry name" value="SpoU_methylase"/>
    <property type="match status" value="1"/>
</dbReference>
<keyword evidence="2" id="KW-0489">Methyltransferase</keyword>
<gene>
    <name evidence="6" type="primary">rlmB</name>
    <name evidence="6" type="ORF">FJZ00_12035</name>
</gene>
<comment type="similarity">
    <text evidence="1">Belongs to the class IV-like SAM-binding methyltransferase superfamily. RNA methyltransferase TrmH family.</text>
</comment>
<dbReference type="InterPro" id="IPR029026">
    <property type="entry name" value="tRNA_m1G_MTases_N"/>
</dbReference>
<dbReference type="Gene3D" id="3.40.1280.10">
    <property type="match status" value="1"/>
</dbReference>
<evidence type="ECO:0000313" key="7">
    <source>
        <dbReference type="Proteomes" id="UP000703893"/>
    </source>
</evidence>
<dbReference type="Gene3D" id="3.30.1330.30">
    <property type="match status" value="1"/>
</dbReference>
<dbReference type="GO" id="GO:0003723">
    <property type="term" value="F:RNA binding"/>
    <property type="evidence" value="ECO:0007669"/>
    <property type="project" value="InterPro"/>
</dbReference>
<dbReference type="FunFam" id="3.40.1280.10:FF:000008">
    <property type="entry name" value="Group 3 RNA methyltransferase TrmH"/>
    <property type="match status" value="1"/>
</dbReference>
<organism evidence="6 7">
    <name type="scientific">Candidatus Tanganyikabacteria bacterium</name>
    <dbReference type="NCBI Taxonomy" id="2961651"/>
    <lineage>
        <taxon>Bacteria</taxon>
        <taxon>Bacillati</taxon>
        <taxon>Candidatus Sericytochromatia</taxon>
        <taxon>Candidatus Tanganyikabacteria</taxon>
    </lineage>
</organism>
<dbReference type="SUPFAM" id="SSF75217">
    <property type="entry name" value="alpha/beta knot"/>
    <property type="match status" value="1"/>
</dbReference>
<evidence type="ECO:0000256" key="3">
    <source>
        <dbReference type="ARBA" id="ARBA00022679"/>
    </source>
</evidence>
<evidence type="ECO:0000313" key="6">
    <source>
        <dbReference type="EMBL" id="MBM3275876.1"/>
    </source>
</evidence>
<evidence type="ECO:0000256" key="4">
    <source>
        <dbReference type="SAM" id="MobiDB-lite"/>
    </source>
</evidence>
<dbReference type="GO" id="GO:0008173">
    <property type="term" value="F:RNA methyltransferase activity"/>
    <property type="evidence" value="ECO:0007669"/>
    <property type="project" value="InterPro"/>
</dbReference>